<dbReference type="STRING" id="483218.BACPEC_00924"/>
<dbReference type="Proteomes" id="UP000003136">
    <property type="component" value="Unassembled WGS sequence"/>
</dbReference>
<dbReference type="eggNOG" id="COG3533">
    <property type="taxonomic scope" value="Bacteria"/>
</dbReference>
<accession>B7AQG7</accession>
<name>B7AQG7_9FIRM</name>
<dbReference type="InterPro" id="IPR008928">
    <property type="entry name" value="6-hairpin_glycosidase_sf"/>
</dbReference>
<evidence type="ECO:0000313" key="1">
    <source>
        <dbReference type="EMBL" id="EEC57939.1"/>
    </source>
</evidence>
<sequence length="824" mass="93021">MCYYKYTLNESGQEERYASMVKVYFDKLYRYPRKAEHAFVAIPLKKGELKDIEGVSILQNKEPVPMQGKVTSRYDDGSVRYMFLRFMADLPANKGCELECEFNSDRFSDYNVMNVSRTDSGFIVNAGELLYEVKNNSGHIFENIECAGMKYTAKQFVGPVLKDGNGTTYEARVGEWRVVEQGPLVSILAANGTNITDNDDTHVDFELRITAYAGKPWVEVSYRIINTTYEPLRLASLVFYIKADVSKQMDASLEQMNFDTDTDSTGCGDGAIDNSETKGPVYHTRGIHDLAMLEERTPVSNIRTCAGSSNYKTDFYIGTGGEQVNKTVTAHFLQKEANEHFAEVIYGTFFADRTDSNGGICATIFQAQQNYPKAVKADANGIAVMLVPEELEDVVMQSGMAREQKFLLHLHRPDETLASLDNRSLIYQMPDRPHIDPEVFKRAQVFPDIFSDVVNENFEIGMAARADAHSRSYGMLNWGDSPDPGYTQQGRGNGEQVWSNNEYDYPHSCAMQYARTGIRRFLDYNFVSASHWMDVDVCHYSKDPLRIGGQWEHTAGHVRNGIMVCSHEWVEGLLDYYHFSGDERGLETAIGIGNNVLKLLDTPMYAVPGEANARETGWALRTLMALYIETSDDKWLGKCRWIVDSFHTWEEEYGGWLAPYTDNTAIRVGFMIGVAAGSVIRYYRVFPDEKVKQMLIGAIDDVIENCKLPNGLFEYKELPSLARNGNNPLLLELMSIGYELTGNLEYLAHGMRTFRYIMQSNVPGTNGKKQVIGDAVIGSGGSPKSFGQSFIPLTTYYNATSRHYQELVDAGYVKIRSEYDRFFM</sequence>
<dbReference type="AlphaFoldDB" id="B7AQG7"/>
<comment type="caution">
    <text evidence="1">The sequence shown here is derived from an EMBL/GenBank/DDBJ whole genome shotgun (WGS) entry which is preliminary data.</text>
</comment>
<organism evidence="1 2">
    <name type="scientific">[Bacteroides] pectinophilus ATCC 43243</name>
    <dbReference type="NCBI Taxonomy" id="483218"/>
    <lineage>
        <taxon>Bacteria</taxon>
        <taxon>Bacillati</taxon>
        <taxon>Bacillota</taxon>
        <taxon>Clostridia</taxon>
        <taxon>Eubacteriales</taxon>
    </lineage>
</organism>
<keyword evidence="2" id="KW-1185">Reference proteome</keyword>
<dbReference type="SUPFAM" id="SSF48208">
    <property type="entry name" value="Six-hairpin glycosidases"/>
    <property type="match status" value="1"/>
</dbReference>
<protein>
    <submittedName>
        <fullName evidence="1">Uncharacterized protein</fullName>
    </submittedName>
</protein>
<gene>
    <name evidence="1" type="ORF">BACPEC_00924</name>
</gene>
<dbReference type="HOGENOM" id="CLU_343473_0_0_9"/>
<dbReference type="GO" id="GO:0005975">
    <property type="term" value="P:carbohydrate metabolic process"/>
    <property type="evidence" value="ECO:0007669"/>
    <property type="project" value="InterPro"/>
</dbReference>
<evidence type="ECO:0000313" key="2">
    <source>
        <dbReference type="Proteomes" id="UP000003136"/>
    </source>
</evidence>
<proteinExistence type="predicted"/>
<reference evidence="1 2" key="2">
    <citation type="submission" date="2008-11" db="EMBL/GenBank/DDBJ databases">
        <authorList>
            <person name="Fulton L."/>
            <person name="Clifton S."/>
            <person name="Fulton B."/>
            <person name="Xu J."/>
            <person name="Minx P."/>
            <person name="Pepin K.H."/>
            <person name="Johnson M."/>
            <person name="Bhonagiri V."/>
            <person name="Nash W.E."/>
            <person name="Mardis E.R."/>
            <person name="Wilson R.K."/>
        </authorList>
    </citation>
    <scope>NUCLEOTIDE SEQUENCE [LARGE SCALE GENOMIC DNA]</scope>
    <source>
        <strain evidence="1 2">ATCC 43243</strain>
    </source>
</reference>
<dbReference type="EMBL" id="ABVQ01000035">
    <property type="protein sequence ID" value="EEC57939.1"/>
    <property type="molecule type" value="Genomic_DNA"/>
</dbReference>
<reference evidence="1 2" key="1">
    <citation type="submission" date="2008-11" db="EMBL/GenBank/DDBJ databases">
        <title>Draft genome sequence of Bacteroides pectinophilus (ATCC 43243).</title>
        <authorList>
            <person name="Sudarsanam P."/>
            <person name="Ley R."/>
            <person name="Guruge J."/>
            <person name="Turnbaugh P.J."/>
            <person name="Mahowald M."/>
            <person name="Liep D."/>
            <person name="Gordon J."/>
        </authorList>
    </citation>
    <scope>NUCLEOTIDE SEQUENCE [LARGE SCALE GENOMIC DNA]</scope>
    <source>
        <strain evidence="1 2">ATCC 43243</strain>
    </source>
</reference>